<dbReference type="SUPFAM" id="SSF51430">
    <property type="entry name" value="NAD(P)-linked oxidoreductase"/>
    <property type="match status" value="1"/>
</dbReference>
<dbReference type="InterPro" id="IPR023210">
    <property type="entry name" value="NADP_OxRdtase_dom"/>
</dbReference>
<name>A0ABV1VUN8_9ACTN</name>
<dbReference type="Gene3D" id="3.20.20.100">
    <property type="entry name" value="NADP-dependent oxidoreductase domain"/>
    <property type="match status" value="1"/>
</dbReference>
<dbReference type="EMBL" id="JBEPCU010000005">
    <property type="protein sequence ID" value="MER6975647.1"/>
    <property type="molecule type" value="Genomic_DNA"/>
</dbReference>
<comment type="caution">
    <text evidence="3">The sequence shown here is derived from an EMBL/GenBank/DDBJ whole genome shotgun (WGS) entry which is preliminary data.</text>
</comment>
<sequence>MDFVRLGATNLTVSRIGFGAMGVGTPAWRPWVLDEQQALPILERAVALGITFFDTSDFYSGGESEVVLGRALARLLPREEVVIATKVGNQMGRGPTAGGFSRKHILSAVDESLRRLGVDYIDLYQTHVWRPDTNIDEMLAAFQSLVDSGKVRYFGATDMPVWQFAKFRYAAVHGGGPAPVTMQHHYNLVWREHESELVPMCQAEGIGLLPYSPFARGFLTGGPAGHDRDTERGRTDEYSRRWYGRPSDERVRHAVEHVAAERGASAAAVALAWVLAKSSTAAPLVGATDVAHLDAIDEALSLQLEPSEIEALEADYVARLSSAH</sequence>
<protein>
    <submittedName>
        <fullName evidence="3">Aldo/keto reductase</fullName>
        <ecNumber evidence="3">1.1.1.-</ecNumber>
    </submittedName>
</protein>
<keyword evidence="4" id="KW-1185">Reference proteome</keyword>
<evidence type="ECO:0000313" key="4">
    <source>
        <dbReference type="Proteomes" id="UP001458415"/>
    </source>
</evidence>
<dbReference type="RefSeq" id="WP_086728645.1">
    <property type="nucleotide sequence ID" value="NZ_MUBM01000250.1"/>
</dbReference>
<dbReference type="EC" id="1.1.1.-" evidence="3"/>
<dbReference type="CDD" id="cd19079">
    <property type="entry name" value="AKR_EcYajO-like"/>
    <property type="match status" value="1"/>
</dbReference>
<dbReference type="PANTHER" id="PTHR43364:SF4">
    <property type="entry name" value="NAD(P)-LINKED OXIDOREDUCTASE SUPERFAMILY PROTEIN"/>
    <property type="match status" value="1"/>
</dbReference>
<evidence type="ECO:0000256" key="1">
    <source>
        <dbReference type="ARBA" id="ARBA00023002"/>
    </source>
</evidence>
<feature type="domain" description="NADP-dependent oxidoreductase" evidence="2">
    <location>
        <begin position="15"/>
        <end position="314"/>
    </location>
</feature>
<evidence type="ECO:0000259" key="2">
    <source>
        <dbReference type="Pfam" id="PF00248"/>
    </source>
</evidence>
<dbReference type="PANTHER" id="PTHR43364">
    <property type="entry name" value="NADH-SPECIFIC METHYLGLYOXAL REDUCTASE-RELATED"/>
    <property type="match status" value="1"/>
</dbReference>
<evidence type="ECO:0000313" key="3">
    <source>
        <dbReference type="EMBL" id="MER6975647.1"/>
    </source>
</evidence>
<reference evidence="3 4" key="1">
    <citation type="submission" date="2024-06" db="EMBL/GenBank/DDBJ databases">
        <title>The Natural Products Discovery Center: Release of the First 8490 Sequenced Strains for Exploring Actinobacteria Biosynthetic Diversity.</title>
        <authorList>
            <person name="Kalkreuter E."/>
            <person name="Kautsar S.A."/>
            <person name="Yang D."/>
            <person name="Bader C.D."/>
            <person name="Teijaro C.N."/>
            <person name="Fluegel L."/>
            <person name="Davis C.M."/>
            <person name="Simpson J.R."/>
            <person name="Lauterbach L."/>
            <person name="Steele A.D."/>
            <person name="Gui C."/>
            <person name="Meng S."/>
            <person name="Li G."/>
            <person name="Viehrig K."/>
            <person name="Ye F."/>
            <person name="Su P."/>
            <person name="Kiefer A.F."/>
            <person name="Nichols A."/>
            <person name="Cepeda A.J."/>
            <person name="Yan W."/>
            <person name="Fan B."/>
            <person name="Jiang Y."/>
            <person name="Adhikari A."/>
            <person name="Zheng C.-J."/>
            <person name="Schuster L."/>
            <person name="Cowan T.M."/>
            <person name="Smanski M.J."/>
            <person name="Chevrette M.G."/>
            <person name="De Carvalho L.P.S."/>
            <person name="Shen B."/>
        </authorList>
    </citation>
    <scope>NUCLEOTIDE SEQUENCE [LARGE SCALE GENOMIC DNA]</scope>
    <source>
        <strain evidence="3 4">NPDC000634</strain>
    </source>
</reference>
<accession>A0ABV1VUN8</accession>
<dbReference type="GO" id="GO:0016491">
    <property type="term" value="F:oxidoreductase activity"/>
    <property type="evidence" value="ECO:0007669"/>
    <property type="project" value="UniProtKB-KW"/>
</dbReference>
<dbReference type="InterPro" id="IPR036812">
    <property type="entry name" value="NAD(P)_OxRdtase_dom_sf"/>
</dbReference>
<organism evidence="3 4">
    <name type="scientific">Streptomyces carpinensis</name>
    <dbReference type="NCBI Taxonomy" id="66369"/>
    <lineage>
        <taxon>Bacteria</taxon>
        <taxon>Bacillati</taxon>
        <taxon>Actinomycetota</taxon>
        <taxon>Actinomycetes</taxon>
        <taxon>Kitasatosporales</taxon>
        <taxon>Streptomycetaceae</taxon>
        <taxon>Streptomyces</taxon>
    </lineage>
</organism>
<gene>
    <name evidence="3" type="ORF">ABT317_00875</name>
</gene>
<dbReference type="InterPro" id="IPR050523">
    <property type="entry name" value="AKR_Detox_Biosynth"/>
</dbReference>
<dbReference type="Pfam" id="PF00248">
    <property type="entry name" value="Aldo_ket_red"/>
    <property type="match status" value="1"/>
</dbReference>
<proteinExistence type="predicted"/>
<dbReference type="Proteomes" id="UP001458415">
    <property type="component" value="Unassembled WGS sequence"/>
</dbReference>
<keyword evidence="1 3" id="KW-0560">Oxidoreductase</keyword>